<protein>
    <recommendedName>
        <fullName evidence="4">RING-type domain-containing protein</fullName>
    </recommendedName>
</protein>
<dbReference type="PROSITE" id="PS50089">
    <property type="entry name" value="ZF_RING_2"/>
    <property type="match status" value="1"/>
</dbReference>
<keyword evidence="1 3" id="KW-0863">Zinc-finger</keyword>
<evidence type="ECO:0000259" key="4">
    <source>
        <dbReference type="PROSITE" id="PS50089"/>
    </source>
</evidence>
<dbReference type="InterPro" id="IPR001841">
    <property type="entry name" value="Znf_RING"/>
</dbReference>
<evidence type="ECO:0000313" key="5">
    <source>
        <dbReference type="EnsemblMetazoa" id="Aqu2.1.36976_001"/>
    </source>
</evidence>
<name>A0A1X7VAC8_AMPQE</name>
<keyword evidence="2" id="KW-0862">Zinc</keyword>
<evidence type="ECO:0000256" key="2">
    <source>
        <dbReference type="ARBA" id="ARBA00022833"/>
    </source>
</evidence>
<evidence type="ECO:0000256" key="3">
    <source>
        <dbReference type="PROSITE-ProRule" id="PRU00175"/>
    </source>
</evidence>
<dbReference type="EnsemblMetazoa" id="Aqu2.1.36976_001">
    <property type="protein sequence ID" value="Aqu2.1.36976_001"/>
    <property type="gene ID" value="Aqu2.1.36976"/>
</dbReference>
<feature type="domain" description="RING-type" evidence="4">
    <location>
        <begin position="306"/>
        <end position="349"/>
    </location>
</feature>
<dbReference type="OrthoDB" id="5986829at2759"/>
<sequence>MAANVLPDQRVFLKRGDDRTEMMISQMNVLNLRRAFDVDPKEVWLKDDMDATGFFPDEKSGSFRGLTPWQTLLVGGQPVPVSDVAVLTTTSGAPVAVTPGPSRTVTLSGVSPGISASTSYSPNFRSVLAKKQPLTPTTQGAKVKVVKAIVEWGDNKPHFNKLQQIFIEVDESTATVEYLKQQMQNRWGETYTLVTADGLEIDSESAAQGLSFWKSPRRIIYAVLCSKLLSIHKQKKKSVQSFDESDDDDFEVTTKKRRIDDVMCKVERVGRDVNNLNGLVTEIVAVSKEMKVPFGLMKMMHTIFKCKICHCIPLCPPIIISKCCEVILGCESCVNKWYSNGQSQCCPSCGSERAYNETMILKGLDDFLMDIKAIIQTSEEQEEDDNHPPLPPPLQLQLCND</sequence>
<accession>A0A1X7VAC8</accession>
<dbReference type="AlphaFoldDB" id="A0A1X7VAC8"/>
<dbReference type="InParanoid" id="A0A1X7VAC8"/>
<reference evidence="5" key="1">
    <citation type="submission" date="2017-05" db="UniProtKB">
        <authorList>
            <consortium name="EnsemblMetazoa"/>
        </authorList>
    </citation>
    <scope>IDENTIFICATION</scope>
</reference>
<keyword evidence="1 3" id="KW-0479">Metal-binding</keyword>
<proteinExistence type="predicted"/>
<dbReference type="GO" id="GO:0008270">
    <property type="term" value="F:zinc ion binding"/>
    <property type="evidence" value="ECO:0007669"/>
    <property type="project" value="UniProtKB-KW"/>
</dbReference>
<evidence type="ECO:0000256" key="1">
    <source>
        <dbReference type="ARBA" id="ARBA00022771"/>
    </source>
</evidence>
<organism evidence="5">
    <name type="scientific">Amphimedon queenslandica</name>
    <name type="common">Sponge</name>
    <dbReference type="NCBI Taxonomy" id="400682"/>
    <lineage>
        <taxon>Eukaryota</taxon>
        <taxon>Metazoa</taxon>
        <taxon>Porifera</taxon>
        <taxon>Demospongiae</taxon>
        <taxon>Heteroscleromorpha</taxon>
        <taxon>Haplosclerida</taxon>
        <taxon>Niphatidae</taxon>
        <taxon>Amphimedon</taxon>
    </lineage>
</organism>